<proteinExistence type="predicted"/>
<dbReference type="Proteomes" id="UP000247807">
    <property type="component" value="Unassembled WGS sequence"/>
</dbReference>
<evidence type="ECO:0000313" key="2">
    <source>
        <dbReference type="Proteomes" id="UP000247807"/>
    </source>
</evidence>
<accession>A0A318R5P3</accession>
<sequence>MYLKSLDECQLKIGSYPKFSYNAVGGGGKATLVPTKKTNNKRYVSFSSETFSIPPLTSQTTKFLSLPLPPGIKISMSMDKLEGSVDNNSGEVLLEFESKFVLSIGSVIKFPDLLVKTLLQTGQVKGQLHQGKGLSLQKNGKTKLVGIAIIPPTGNKFLDTFLGLPNEALAELQCEIQ</sequence>
<name>A0A318R5P3_PROMR</name>
<dbReference type="AlphaFoldDB" id="A0A318R5P3"/>
<protein>
    <submittedName>
        <fullName evidence="1">Uncharacterized protein</fullName>
    </submittedName>
</protein>
<dbReference type="EMBL" id="QJUE01000001">
    <property type="protein sequence ID" value="PYE03693.1"/>
    <property type="molecule type" value="Genomic_DNA"/>
</dbReference>
<evidence type="ECO:0000313" key="1">
    <source>
        <dbReference type="EMBL" id="PYE03693.1"/>
    </source>
</evidence>
<gene>
    <name evidence="1" type="ORF">DNJ73_00450</name>
</gene>
<dbReference type="RefSeq" id="WP_158465767.1">
    <property type="nucleotide sequence ID" value="NZ_QJUE01000001.1"/>
</dbReference>
<reference evidence="1 2" key="1">
    <citation type="journal article" date="2018" name="Appl. Environ. Microbiol.">
        <title>Genome rearrangement shapes Prochlorococcus ecological adaptation.</title>
        <authorList>
            <person name="Yan W."/>
            <person name="Wei S."/>
            <person name="Wang Q."/>
            <person name="Xiao X."/>
            <person name="Zeng Q."/>
            <person name="Jiao N."/>
            <person name="Zhang R."/>
        </authorList>
    </citation>
    <scope>NUCLEOTIDE SEQUENCE [LARGE SCALE GENOMIC DNA]</scope>
    <source>
        <strain evidence="1 2">XMU1408</strain>
    </source>
</reference>
<organism evidence="1 2">
    <name type="scientific">Prochlorococcus marinus XMU1408</name>
    <dbReference type="NCBI Taxonomy" id="2213228"/>
    <lineage>
        <taxon>Bacteria</taxon>
        <taxon>Bacillati</taxon>
        <taxon>Cyanobacteriota</taxon>
        <taxon>Cyanophyceae</taxon>
        <taxon>Synechococcales</taxon>
        <taxon>Prochlorococcaceae</taxon>
        <taxon>Prochlorococcus</taxon>
    </lineage>
</organism>
<dbReference type="PANTHER" id="PTHR35320">
    <property type="entry name" value="ATP-DEPENDENT CLP PROTEASE ATP-BINDING SUBUNIT"/>
    <property type="match status" value="1"/>
</dbReference>
<dbReference type="OrthoDB" id="556638at2"/>
<dbReference type="PANTHER" id="PTHR35320:SF1">
    <property type="entry name" value="ATP-DEPENDENT CLP PROTEASE ATP-BINDING SUBUNIT"/>
    <property type="match status" value="1"/>
</dbReference>
<comment type="caution">
    <text evidence="1">The sequence shown here is derived from an EMBL/GenBank/DDBJ whole genome shotgun (WGS) entry which is preliminary data.</text>
</comment>